<keyword evidence="9" id="KW-0472">Membrane</keyword>
<evidence type="ECO:0000256" key="5">
    <source>
        <dbReference type="ARBA" id="ARBA00022824"/>
    </source>
</evidence>
<gene>
    <name evidence="10" type="ORF">OGATHE_005512</name>
</gene>
<dbReference type="AlphaFoldDB" id="A0A1B7SBJ8"/>
<keyword evidence="11" id="KW-1185">Reference proteome</keyword>
<comment type="similarity">
    <text evidence="2">Belongs to the USE1 family.</text>
</comment>
<keyword evidence="6" id="KW-0931">ER-Golgi transport</keyword>
<dbReference type="Pfam" id="PF09753">
    <property type="entry name" value="Use1"/>
    <property type="match status" value="1"/>
</dbReference>
<dbReference type="GO" id="GO:0006890">
    <property type="term" value="P:retrograde vesicle-mediated transport, Golgi to endoplasmic reticulum"/>
    <property type="evidence" value="ECO:0007669"/>
    <property type="project" value="TreeGrafter"/>
</dbReference>
<proteinExistence type="inferred from homology"/>
<keyword evidence="8" id="KW-1133">Transmembrane helix</keyword>
<dbReference type="GO" id="GO:0005789">
    <property type="term" value="C:endoplasmic reticulum membrane"/>
    <property type="evidence" value="ECO:0007669"/>
    <property type="project" value="UniProtKB-SubCell"/>
</dbReference>
<keyword evidence="7" id="KW-0653">Protein transport</keyword>
<dbReference type="EMBL" id="JAEUBD010001504">
    <property type="protein sequence ID" value="KAH3659467.1"/>
    <property type="molecule type" value="Genomic_DNA"/>
</dbReference>
<accession>A0A1B7SBJ8</accession>
<organism evidence="10 11">
    <name type="scientific">Ogataea polymorpha</name>
    <dbReference type="NCBI Taxonomy" id="460523"/>
    <lineage>
        <taxon>Eukaryota</taxon>
        <taxon>Fungi</taxon>
        <taxon>Dikarya</taxon>
        <taxon>Ascomycota</taxon>
        <taxon>Saccharomycotina</taxon>
        <taxon>Pichiomycetes</taxon>
        <taxon>Pichiales</taxon>
        <taxon>Pichiaceae</taxon>
        <taxon>Ogataea</taxon>
    </lineage>
</organism>
<evidence type="ECO:0000256" key="4">
    <source>
        <dbReference type="ARBA" id="ARBA00022692"/>
    </source>
</evidence>
<keyword evidence="3" id="KW-0813">Transport</keyword>
<dbReference type="GO" id="GO:0015031">
    <property type="term" value="P:protein transport"/>
    <property type="evidence" value="ECO:0007669"/>
    <property type="project" value="UniProtKB-KW"/>
</dbReference>
<dbReference type="GO" id="GO:0031201">
    <property type="term" value="C:SNARE complex"/>
    <property type="evidence" value="ECO:0007669"/>
    <property type="project" value="TreeGrafter"/>
</dbReference>
<sequence length="249" mass="28623">MSTSGSAMLAQLKNETKELQDLSSNNKNILSAYLSVKRLISVMNTVRRRSFTLEGKSTNSISEYHNMHKSLLDIEFELDFKIRSRKLHYLPTVEVDEAKGEKSSDREPLQAIQIISPENDEPIDSLKQRLLSTGNEPSQLDSIHTAQTQNEKHESFQKEMIDSLPLMVSSLKNQASKFQQMLKEDAIILKEASDNFESSKSVFDRVNTTLSKYHREGRLGLWFYVRVILFVSLTFAFLIFLIRLIPARY</sequence>
<evidence type="ECO:0000313" key="10">
    <source>
        <dbReference type="EMBL" id="KAH3659467.1"/>
    </source>
</evidence>
<evidence type="ECO:0000256" key="9">
    <source>
        <dbReference type="ARBA" id="ARBA00023136"/>
    </source>
</evidence>
<dbReference type="InterPro" id="IPR019150">
    <property type="entry name" value="Vesicle_transport_protein_Use1"/>
</dbReference>
<evidence type="ECO:0000256" key="1">
    <source>
        <dbReference type="ARBA" id="ARBA00004163"/>
    </source>
</evidence>
<reference evidence="10" key="2">
    <citation type="submission" date="2021-01" db="EMBL/GenBank/DDBJ databases">
        <authorList>
            <person name="Schikora-Tamarit M.A."/>
        </authorList>
    </citation>
    <scope>NUCLEOTIDE SEQUENCE</scope>
    <source>
        <strain evidence="10">NCAIM Y.01608</strain>
    </source>
</reference>
<evidence type="ECO:0000256" key="7">
    <source>
        <dbReference type="ARBA" id="ARBA00022927"/>
    </source>
</evidence>
<dbReference type="PANTHER" id="PTHR13050">
    <property type="entry name" value="USE1-LIKE PROTEIN"/>
    <property type="match status" value="1"/>
</dbReference>
<protein>
    <submittedName>
        <fullName evidence="10">Uncharacterized protein</fullName>
    </submittedName>
</protein>
<evidence type="ECO:0000256" key="2">
    <source>
        <dbReference type="ARBA" id="ARBA00007891"/>
    </source>
</evidence>
<evidence type="ECO:0000256" key="3">
    <source>
        <dbReference type="ARBA" id="ARBA00022448"/>
    </source>
</evidence>
<keyword evidence="4" id="KW-0812">Transmembrane</keyword>
<dbReference type="RefSeq" id="XP_018208832.1">
    <property type="nucleotide sequence ID" value="XM_018353218.1"/>
</dbReference>
<dbReference type="PANTHER" id="PTHR13050:SF7">
    <property type="entry name" value="VESICLE TRANSPORT PROTEIN USE1"/>
    <property type="match status" value="1"/>
</dbReference>
<evidence type="ECO:0000256" key="6">
    <source>
        <dbReference type="ARBA" id="ARBA00022892"/>
    </source>
</evidence>
<keyword evidence="5" id="KW-0256">Endoplasmic reticulum</keyword>
<comment type="subcellular location">
    <subcellularLocation>
        <location evidence="1">Endoplasmic reticulum membrane</location>
        <topology evidence="1">Single-pass type IV membrane protein</topology>
    </subcellularLocation>
</comment>
<dbReference type="OrthoDB" id="4008582at2759"/>
<dbReference type="Proteomes" id="UP000788993">
    <property type="component" value="Unassembled WGS sequence"/>
</dbReference>
<evidence type="ECO:0000256" key="8">
    <source>
        <dbReference type="ARBA" id="ARBA00022989"/>
    </source>
</evidence>
<evidence type="ECO:0000313" key="11">
    <source>
        <dbReference type="Proteomes" id="UP000788993"/>
    </source>
</evidence>
<reference evidence="10" key="1">
    <citation type="journal article" date="2021" name="Open Biol.">
        <title>Shared evolutionary footprints suggest mitochondrial oxidative damage underlies multiple complex I losses in fungi.</title>
        <authorList>
            <person name="Schikora-Tamarit M.A."/>
            <person name="Marcet-Houben M."/>
            <person name="Nosek J."/>
            <person name="Gabaldon T."/>
        </authorList>
    </citation>
    <scope>NUCLEOTIDE SEQUENCE</scope>
    <source>
        <strain evidence="10">NCAIM Y.01608</strain>
    </source>
</reference>
<dbReference type="GO" id="GO:0005484">
    <property type="term" value="F:SNAP receptor activity"/>
    <property type="evidence" value="ECO:0007669"/>
    <property type="project" value="TreeGrafter"/>
</dbReference>
<name>A0A1B7SBJ8_9ASCO</name>
<comment type="caution">
    <text evidence="10">The sequence shown here is derived from an EMBL/GenBank/DDBJ whole genome shotgun (WGS) entry which is preliminary data.</text>
</comment>